<feature type="binding site" evidence="4">
    <location>
        <position position="97"/>
    </location>
    <ligand>
        <name>a divalent metal cation</name>
        <dbReference type="ChEBI" id="CHEBI:60240"/>
        <label>1</label>
    </ligand>
</feature>
<dbReference type="InterPro" id="IPR001130">
    <property type="entry name" value="TatD-like"/>
</dbReference>
<feature type="binding site" evidence="4">
    <location>
        <position position="205"/>
    </location>
    <ligand>
        <name>a divalent metal cation</name>
        <dbReference type="ChEBI" id="CHEBI:60240"/>
        <label>1</label>
    </ligand>
</feature>
<dbReference type="InterPro" id="IPR018228">
    <property type="entry name" value="DNase_TatD-rel_CS"/>
</dbReference>
<evidence type="ECO:0000256" key="4">
    <source>
        <dbReference type="PIRSR" id="PIRSR005902-1"/>
    </source>
</evidence>
<name>A0A4R7JJ04_9GAMM</name>
<dbReference type="GO" id="GO:0016788">
    <property type="term" value="F:hydrolase activity, acting on ester bonds"/>
    <property type="evidence" value="ECO:0007669"/>
    <property type="project" value="InterPro"/>
</dbReference>
<protein>
    <submittedName>
        <fullName evidence="5">TatD DNase family protein</fullName>
    </submittedName>
</protein>
<dbReference type="GO" id="GO:0046872">
    <property type="term" value="F:metal ion binding"/>
    <property type="evidence" value="ECO:0007669"/>
    <property type="project" value="UniProtKB-KW"/>
</dbReference>
<keyword evidence="2 4" id="KW-0479">Metal-binding</keyword>
<sequence>MATWLVDAHCHFDFPVFDGHRDAILAQAEQLGISTLVVPGTCPGNWERIRELTANYRALRYAPGIHPWWLDEVGPDAIDQLEAELNRPAQGRVAIGECGLDWLREDYDGQLELFRAQVTLASRYEYPLLIHSVRTHDEVAALLKREQYRLPALVHGFSGSLQQATRLLDQGLYIGVGGVITHDRARKTRDTIRKLPASALVLETDAPDMPPSGVRKGENTPLNLRRVFESLCELRGEQPEVLAEQLRINAERLFMGRLASEGLHGEGPPV</sequence>
<comment type="caution">
    <text evidence="5">The sequence shown here is derived from an EMBL/GenBank/DDBJ whole genome shotgun (WGS) entry which is preliminary data.</text>
</comment>
<evidence type="ECO:0000313" key="6">
    <source>
        <dbReference type="Proteomes" id="UP000295830"/>
    </source>
</evidence>
<feature type="binding site" evidence="4">
    <location>
        <position position="11"/>
    </location>
    <ligand>
        <name>a divalent metal cation</name>
        <dbReference type="ChEBI" id="CHEBI:60240"/>
        <label>1</label>
    </ligand>
</feature>
<dbReference type="OrthoDB" id="9810005at2"/>
<reference evidence="5 6" key="1">
    <citation type="submission" date="2019-03" db="EMBL/GenBank/DDBJ databases">
        <title>Genomic Encyclopedia of Type Strains, Phase IV (KMG-IV): sequencing the most valuable type-strain genomes for metagenomic binning, comparative biology and taxonomic classification.</title>
        <authorList>
            <person name="Goeker M."/>
        </authorList>
    </citation>
    <scope>NUCLEOTIDE SEQUENCE [LARGE SCALE GENOMIC DNA]</scope>
    <source>
        <strain evidence="5 6">DSM 15505</strain>
    </source>
</reference>
<gene>
    <name evidence="5" type="ORF">DES49_2864</name>
</gene>
<dbReference type="GO" id="GO:0005829">
    <property type="term" value="C:cytosol"/>
    <property type="evidence" value="ECO:0007669"/>
    <property type="project" value="TreeGrafter"/>
</dbReference>
<accession>A0A4R7JJ04</accession>
<comment type="similarity">
    <text evidence="1">Belongs to the metallo-dependent hydrolases superfamily. TatD-type hydrolase family.</text>
</comment>
<dbReference type="RefSeq" id="WP_133737087.1">
    <property type="nucleotide sequence ID" value="NZ_SOAX01000007.1"/>
</dbReference>
<keyword evidence="3" id="KW-0378">Hydrolase</keyword>
<dbReference type="PANTHER" id="PTHR46124:SF3">
    <property type="entry name" value="HYDROLASE"/>
    <property type="match status" value="1"/>
</dbReference>
<dbReference type="EMBL" id="SOAX01000007">
    <property type="protein sequence ID" value="TDT37900.1"/>
    <property type="molecule type" value="Genomic_DNA"/>
</dbReference>
<dbReference type="PANTHER" id="PTHR46124">
    <property type="entry name" value="D-AMINOACYL-TRNA DEACYLASE"/>
    <property type="match status" value="1"/>
</dbReference>
<proteinExistence type="inferred from homology"/>
<evidence type="ECO:0000256" key="3">
    <source>
        <dbReference type="ARBA" id="ARBA00022801"/>
    </source>
</evidence>
<feature type="binding site" evidence="4">
    <location>
        <position position="131"/>
    </location>
    <ligand>
        <name>a divalent metal cation</name>
        <dbReference type="ChEBI" id="CHEBI:60240"/>
        <label>2</label>
    </ligand>
</feature>
<evidence type="ECO:0000256" key="1">
    <source>
        <dbReference type="ARBA" id="ARBA00009275"/>
    </source>
</evidence>
<dbReference type="PROSITE" id="PS01137">
    <property type="entry name" value="TATD_1"/>
    <property type="match status" value="1"/>
</dbReference>
<evidence type="ECO:0000256" key="2">
    <source>
        <dbReference type="ARBA" id="ARBA00022723"/>
    </source>
</evidence>
<dbReference type="SUPFAM" id="SSF51556">
    <property type="entry name" value="Metallo-dependent hydrolases"/>
    <property type="match status" value="1"/>
</dbReference>
<dbReference type="Proteomes" id="UP000295830">
    <property type="component" value="Unassembled WGS sequence"/>
</dbReference>
<dbReference type="CDD" id="cd01310">
    <property type="entry name" value="TatD_DNAse"/>
    <property type="match status" value="1"/>
</dbReference>
<keyword evidence="6" id="KW-1185">Reference proteome</keyword>
<evidence type="ECO:0000313" key="5">
    <source>
        <dbReference type="EMBL" id="TDT37900.1"/>
    </source>
</evidence>
<feature type="binding site" evidence="4">
    <location>
        <position position="155"/>
    </location>
    <ligand>
        <name>a divalent metal cation</name>
        <dbReference type="ChEBI" id="CHEBI:60240"/>
        <label>2</label>
    </ligand>
</feature>
<dbReference type="PROSITE" id="PS01091">
    <property type="entry name" value="TATD_3"/>
    <property type="match status" value="1"/>
</dbReference>
<dbReference type="InterPro" id="IPR032466">
    <property type="entry name" value="Metal_Hydrolase"/>
</dbReference>
<dbReference type="Pfam" id="PF01026">
    <property type="entry name" value="TatD_DNase"/>
    <property type="match status" value="1"/>
</dbReference>
<organism evidence="5 6">
    <name type="scientific">Halospina denitrificans</name>
    <dbReference type="NCBI Taxonomy" id="332522"/>
    <lineage>
        <taxon>Bacteria</taxon>
        <taxon>Pseudomonadati</taxon>
        <taxon>Pseudomonadota</taxon>
        <taxon>Gammaproteobacteria</taxon>
        <taxon>Halospina</taxon>
    </lineage>
</organism>
<dbReference type="PIRSF" id="PIRSF005902">
    <property type="entry name" value="DNase_TatD"/>
    <property type="match status" value="1"/>
</dbReference>
<dbReference type="AlphaFoldDB" id="A0A4R7JJ04"/>
<dbReference type="Gene3D" id="3.20.20.140">
    <property type="entry name" value="Metal-dependent hydrolases"/>
    <property type="match status" value="1"/>
</dbReference>
<feature type="binding site" evidence="4">
    <location>
        <position position="9"/>
    </location>
    <ligand>
        <name>a divalent metal cation</name>
        <dbReference type="ChEBI" id="CHEBI:60240"/>
        <label>1</label>
    </ligand>
</feature>
<dbReference type="FunFam" id="3.20.20.140:FF:000005">
    <property type="entry name" value="TatD family hydrolase"/>
    <property type="match status" value="1"/>
</dbReference>